<dbReference type="Proteomes" id="UP001066276">
    <property type="component" value="Chromosome 1_1"/>
</dbReference>
<reference evidence="2" key="1">
    <citation type="journal article" date="2022" name="bioRxiv">
        <title>Sequencing and chromosome-scale assembly of the giantPleurodeles waltlgenome.</title>
        <authorList>
            <person name="Brown T."/>
            <person name="Elewa A."/>
            <person name="Iarovenko S."/>
            <person name="Subramanian E."/>
            <person name="Araus A.J."/>
            <person name="Petzold A."/>
            <person name="Susuki M."/>
            <person name="Suzuki K.-i.T."/>
            <person name="Hayashi T."/>
            <person name="Toyoda A."/>
            <person name="Oliveira C."/>
            <person name="Osipova E."/>
            <person name="Leigh N.D."/>
            <person name="Simon A."/>
            <person name="Yun M.H."/>
        </authorList>
    </citation>
    <scope>NUCLEOTIDE SEQUENCE</scope>
    <source>
        <strain evidence="2">20211129_DDA</strain>
        <tissue evidence="2">Liver</tissue>
    </source>
</reference>
<keyword evidence="3" id="KW-1185">Reference proteome</keyword>
<name>A0AAV7WLG9_PLEWA</name>
<dbReference type="EMBL" id="JANPWB010000001">
    <property type="protein sequence ID" value="KAJ1214909.1"/>
    <property type="molecule type" value="Genomic_DNA"/>
</dbReference>
<proteinExistence type="predicted"/>
<sequence>MPFSGPARPHHEEAGAARSPKPRASPSAALCRPRSRATAPPRCSGFSAMSAGPMGTPLRLQPLIPE</sequence>
<dbReference type="AlphaFoldDB" id="A0AAV7WLG9"/>
<evidence type="ECO:0000313" key="2">
    <source>
        <dbReference type="EMBL" id="KAJ1214909.1"/>
    </source>
</evidence>
<organism evidence="2 3">
    <name type="scientific">Pleurodeles waltl</name>
    <name type="common">Iberian ribbed newt</name>
    <dbReference type="NCBI Taxonomy" id="8319"/>
    <lineage>
        <taxon>Eukaryota</taxon>
        <taxon>Metazoa</taxon>
        <taxon>Chordata</taxon>
        <taxon>Craniata</taxon>
        <taxon>Vertebrata</taxon>
        <taxon>Euteleostomi</taxon>
        <taxon>Amphibia</taxon>
        <taxon>Batrachia</taxon>
        <taxon>Caudata</taxon>
        <taxon>Salamandroidea</taxon>
        <taxon>Salamandridae</taxon>
        <taxon>Pleurodelinae</taxon>
        <taxon>Pleurodeles</taxon>
    </lineage>
</organism>
<comment type="caution">
    <text evidence="2">The sequence shown here is derived from an EMBL/GenBank/DDBJ whole genome shotgun (WGS) entry which is preliminary data.</text>
</comment>
<gene>
    <name evidence="2" type="ORF">NDU88_002520</name>
</gene>
<accession>A0AAV7WLG9</accession>
<evidence type="ECO:0000313" key="3">
    <source>
        <dbReference type="Proteomes" id="UP001066276"/>
    </source>
</evidence>
<feature type="region of interest" description="Disordered" evidence="1">
    <location>
        <begin position="1"/>
        <end position="66"/>
    </location>
</feature>
<evidence type="ECO:0000256" key="1">
    <source>
        <dbReference type="SAM" id="MobiDB-lite"/>
    </source>
</evidence>
<protein>
    <submittedName>
        <fullName evidence="2">Uncharacterized protein</fullName>
    </submittedName>
</protein>